<sequence>MRSGRDDLIVGKPAAMSDEIMDTLPSYQGNRKTTVESPIGDLFFIRCSPKVFRSLRA</sequence>
<gene>
    <name evidence="1" type="ORF">GCM10007853_26130</name>
</gene>
<dbReference type="Proteomes" id="UP001161391">
    <property type="component" value="Unassembled WGS sequence"/>
</dbReference>
<reference evidence="1" key="2">
    <citation type="submission" date="2023-01" db="EMBL/GenBank/DDBJ databases">
        <title>Draft genome sequence of Algimonas ampicilliniresistens strain NBRC 108219.</title>
        <authorList>
            <person name="Sun Q."/>
            <person name="Mori K."/>
        </authorList>
    </citation>
    <scope>NUCLEOTIDE SEQUENCE</scope>
    <source>
        <strain evidence="1">NBRC 108219</strain>
    </source>
</reference>
<name>A0ABQ5VB60_9PROT</name>
<protein>
    <submittedName>
        <fullName evidence="1">Uncharacterized protein</fullName>
    </submittedName>
</protein>
<dbReference type="EMBL" id="BSNK01000002">
    <property type="protein sequence ID" value="GLQ24739.1"/>
    <property type="molecule type" value="Genomic_DNA"/>
</dbReference>
<organism evidence="1 2">
    <name type="scientific">Algimonas ampicilliniresistens</name>
    <dbReference type="NCBI Taxonomy" id="1298735"/>
    <lineage>
        <taxon>Bacteria</taxon>
        <taxon>Pseudomonadati</taxon>
        <taxon>Pseudomonadota</taxon>
        <taxon>Alphaproteobacteria</taxon>
        <taxon>Maricaulales</taxon>
        <taxon>Robiginitomaculaceae</taxon>
        <taxon>Algimonas</taxon>
    </lineage>
</organism>
<evidence type="ECO:0000313" key="2">
    <source>
        <dbReference type="Proteomes" id="UP001161391"/>
    </source>
</evidence>
<evidence type="ECO:0000313" key="1">
    <source>
        <dbReference type="EMBL" id="GLQ24739.1"/>
    </source>
</evidence>
<keyword evidence="2" id="KW-1185">Reference proteome</keyword>
<accession>A0ABQ5VB60</accession>
<proteinExistence type="predicted"/>
<reference evidence="1" key="1">
    <citation type="journal article" date="2014" name="Int. J. Syst. Evol. Microbiol.">
        <title>Complete genome of a new Firmicutes species belonging to the dominant human colonic microbiota ('Ruminococcus bicirculans') reveals two chromosomes and a selective capacity to utilize plant glucans.</title>
        <authorList>
            <consortium name="NISC Comparative Sequencing Program"/>
            <person name="Wegmann U."/>
            <person name="Louis P."/>
            <person name="Goesmann A."/>
            <person name="Henrissat B."/>
            <person name="Duncan S.H."/>
            <person name="Flint H.J."/>
        </authorList>
    </citation>
    <scope>NUCLEOTIDE SEQUENCE</scope>
    <source>
        <strain evidence="1">NBRC 108219</strain>
    </source>
</reference>
<comment type="caution">
    <text evidence="1">The sequence shown here is derived from an EMBL/GenBank/DDBJ whole genome shotgun (WGS) entry which is preliminary data.</text>
</comment>